<feature type="domain" description="RRM" evidence="2">
    <location>
        <begin position="19"/>
        <end position="102"/>
    </location>
</feature>
<evidence type="ECO:0000313" key="4">
    <source>
        <dbReference type="Proteomes" id="UP001293593"/>
    </source>
</evidence>
<reference evidence="3" key="1">
    <citation type="submission" date="2023-10" db="EMBL/GenBank/DDBJ databases">
        <title>Chromosome-level genome of the transformable northern wattle, Acacia crassicarpa.</title>
        <authorList>
            <person name="Massaro I."/>
            <person name="Sinha N.R."/>
            <person name="Poethig S."/>
            <person name="Leichty A.R."/>
        </authorList>
    </citation>
    <scope>NUCLEOTIDE SEQUENCE</scope>
    <source>
        <strain evidence="3">Acra3RX</strain>
        <tissue evidence="3">Leaf</tissue>
    </source>
</reference>
<dbReference type="PANTHER" id="PTHR36309:SF1">
    <property type="entry name" value="RNA-BINDING (RRM_RBD_RNP MOTIFS) FAMILY PROTEIN"/>
    <property type="match status" value="1"/>
</dbReference>
<dbReference type="SUPFAM" id="SSF54928">
    <property type="entry name" value="RNA-binding domain, RBD"/>
    <property type="match status" value="1"/>
</dbReference>
<dbReference type="InterPro" id="IPR035979">
    <property type="entry name" value="RBD_domain_sf"/>
</dbReference>
<dbReference type="PROSITE" id="PS50102">
    <property type="entry name" value="RRM"/>
    <property type="match status" value="1"/>
</dbReference>
<accession>A0AAE1M8W7</accession>
<evidence type="ECO:0000256" key="1">
    <source>
        <dbReference type="PROSITE-ProRule" id="PRU00176"/>
    </source>
</evidence>
<keyword evidence="1" id="KW-0694">RNA-binding</keyword>
<dbReference type="GO" id="GO:0003723">
    <property type="term" value="F:RNA binding"/>
    <property type="evidence" value="ECO:0007669"/>
    <property type="project" value="UniProtKB-UniRule"/>
</dbReference>
<comment type="caution">
    <text evidence="3">The sequence shown here is derived from an EMBL/GenBank/DDBJ whole genome shotgun (WGS) entry which is preliminary data.</text>
</comment>
<dbReference type="Proteomes" id="UP001293593">
    <property type="component" value="Unassembled WGS sequence"/>
</dbReference>
<dbReference type="Gene3D" id="3.30.70.330">
    <property type="match status" value="1"/>
</dbReference>
<dbReference type="PANTHER" id="PTHR36309">
    <property type="entry name" value="RNA-BINDING (RRM/RBD/RNP MOTIFS) FAMILY PROTEIN"/>
    <property type="match status" value="1"/>
</dbReference>
<dbReference type="InterPro" id="IPR000504">
    <property type="entry name" value="RRM_dom"/>
</dbReference>
<dbReference type="AlphaFoldDB" id="A0AAE1M8W7"/>
<dbReference type="EMBL" id="JAWXYG010000015">
    <property type="protein sequence ID" value="KAK4253793.1"/>
    <property type="molecule type" value="Genomic_DNA"/>
</dbReference>
<sequence>MGSSAEEEEYAAFLEKVKRTIYFDNLSPQVTESVLKTGIDQFATVKSVKFIHIYHEPSDMPLNALVELDSPAKAKEVISVISQRPFMMCGMPRPVRARQAELEMFDDRPKKPGRKIECQWLKPDDPNFKVAQELKQLTLKHTAEATRFMELQLKEEEELHKQQTDKVKQQYGKLKRIESIVADENVKRLARYYNLHHPDD</sequence>
<proteinExistence type="predicted"/>
<protein>
    <recommendedName>
        <fullName evidence="2">RRM domain-containing protein</fullName>
    </recommendedName>
</protein>
<dbReference type="InterPro" id="IPR012677">
    <property type="entry name" value="Nucleotide-bd_a/b_plait_sf"/>
</dbReference>
<evidence type="ECO:0000313" key="3">
    <source>
        <dbReference type="EMBL" id="KAK4253793.1"/>
    </source>
</evidence>
<gene>
    <name evidence="3" type="ORF">QN277_010423</name>
</gene>
<keyword evidence="4" id="KW-1185">Reference proteome</keyword>
<name>A0AAE1M8W7_9FABA</name>
<organism evidence="3 4">
    <name type="scientific">Acacia crassicarpa</name>
    <name type="common">northern wattle</name>
    <dbReference type="NCBI Taxonomy" id="499986"/>
    <lineage>
        <taxon>Eukaryota</taxon>
        <taxon>Viridiplantae</taxon>
        <taxon>Streptophyta</taxon>
        <taxon>Embryophyta</taxon>
        <taxon>Tracheophyta</taxon>
        <taxon>Spermatophyta</taxon>
        <taxon>Magnoliopsida</taxon>
        <taxon>eudicotyledons</taxon>
        <taxon>Gunneridae</taxon>
        <taxon>Pentapetalae</taxon>
        <taxon>rosids</taxon>
        <taxon>fabids</taxon>
        <taxon>Fabales</taxon>
        <taxon>Fabaceae</taxon>
        <taxon>Caesalpinioideae</taxon>
        <taxon>mimosoid clade</taxon>
        <taxon>Acacieae</taxon>
        <taxon>Acacia</taxon>
    </lineage>
</organism>
<dbReference type="InterPro" id="IPR053316">
    <property type="entry name" value="Epigenetic_reg_gene_expr"/>
</dbReference>
<evidence type="ECO:0000259" key="2">
    <source>
        <dbReference type="PROSITE" id="PS50102"/>
    </source>
</evidence>